<dbReference type="PANTHER" id="PTHR43415">
    <property type="entry name" value="SPERMIDINE N(1)-ACETYLTRANSFERASE"/>
    <property type="match status" value="1"/>
</dbReference>
<dbReference type="Gene3D" id="3.40.630.30">
    <property type="match status" value="1"/>
</dbReference>
<gene>
    <name evidence="2" type="ORF">JEOSCH030_00228</name>
</gene>
<dbReference type="GO" id="GO:0016747">
    <property type="term" value="F:acyltransferase activity, transferring groups other than amino-acyl groups"/>
    <property type="evidence" value="ECO:0007669"/>
    <property type="project" value="InterPro"/>
</dbReference>
<name>A0A6V7R5B9_9BACL</name>
<dbReference type="RefSeq" id="WP_186084710.1">
    <property type="nucleotide sequence ID" value="NZ_BMDB01000003.1"/>
</dbReference>
<accession>A0A6V7R5B9</accession>
<comment type="caution">
    <text evidence="2">The sequence shown here is derived from an EMBL/GenBank/DDBJ whole genome shotgun (WGS) entry which is preliminary data.</text>
</comment>
<dbReference type="Pfam" id="PF00583">
    <property type="entry name" value="Acetyltransf_1"/>
    <property type="match status" value="1"/>
</dbReference>
<dbReference type="CDD" id="cd04301">
    <property type="entry name" value="NAT_SF"/>
    <property type="match status" value="1"/>
</dbReference>
<keyword evidence="2" id="KW-0808">Transferase</keyword>
<protein>
    <submittedName>
        <fullName evidence="2">Putative acetyltransferase YhhY</fullName>
    </submittedName>
</protein>
<dbReference type="PANTHER" id="PTHR43415:SF3">
    <property type="entry name" value="GNAT-FAMILY ACETYLTRANSFERASE"/>
    <property type="match status" value="1"/>
</dbReference>
<dbReference type="AlphaFoldDB" id="A0A6V7R5B9"/>
<dbReference type="InterPro" id="IPR000182">
    <property type="entry name" value="GNAT_dom"/>
</dbReference>
<dbReference type="SUPFAM" id="SSF55729">
    <property type="entry name" value="Acyl-CoA N-acyltransferases (Nat)"/>
    <property type="match status" value="1"/>
</dbReference>
<feature type="domain" description="N-acetyltransferase" evidence="1">
    <location>
        <begin position="21"/>
        <end position="168"/>
    </location>
</feature>
<dbReference type="PROSITE" id="PS51186">
    <property type="entry name" value="GNAT"/>
    <property type="match status" value="1"/>
</dbReference>
<dbReference type="EMBL" id="CAJEWE010000004">
    <property type="protein sequence ID" value="CAD2072215.1"/>
    <property type="molecule type" value="Genomic_DNA"/>
</dbReference>
<dbReference type="InterPro" id="IPR016181">
    <property type="entry name" value="Acyl_CoA_acyltransferase"/>
</dbReference>
<reference evidence="2 3" key="1">
    <citation type="submission" date="2020-07" db="EMBL/GenBank/DDBJ databases">
        <authorList>
            <person name="Criscuolo A."/>
        </authorList>
    </citation>
    <scope>NUCLEOTIDE SEQUENCE [LARGE SCALE GENOMIC DNA]</scope>
    <source>
        <strain evidence="3">CIP 111030</strain>
    </source>
</reference>
<evidence type="ECO:0000259" key="1">
    <source>
        <dbReference type="PROSITE" id="PS51186"/>
    </source>
</evidence>
<keyword evidence="3" id="KW-1185">Reference proteome</keyword>
<evidence type="ECO:0000313" key="3">
    <source>
        <dbReference type="Proteomes" id="UP000521032"/>
    </source>
</evidence>
<dbReference type="Proteomes" id="UP000521032">
    <property type="component" value="Unassembled WGS sequence"/>
</dbReference>
<organism evidence="2 3">
    <name type="scientific">Phocicoccus schoeneichii</name>
    <dbReference type="NCBI Taxonomy" id="1812261"/>
    <lineage>
        <taxon>Bacteria</taxon>
        <taxon>Bacillati</taxon>
        <taxon>Bacillota</taxon>
        <taxon>Bacilli</taxon>
        <taxon>Bacillales</taxon>
        <taxon>Salinicoccaceae</taxon>
        <taxon>Phocicoccus</taxon>
    </lineage>
</organism>
<evidence type="ECO:0000313" key="2">
    <source>
        <dbReference type="EMBL" id="CAD2072215.1"/>
    </source>
</evidence>
<proteinExistence type="predicted"/>
<sequence length="169" mass="19237">MDFEIRNSVVSDAEQLIDHKLIVTRENPDTLATLIENHYISINEQEEAITEVGPNDYKRVAVVDGKIVGIINMKQDLRKKFEHIAQFGISVQQDYAGMGIGSSLVKGAIEFAEENPLIEKIMLTVFSNNPGAIRLYERFGFKEEARLTNQVKLKEGYTDLIYMTLWVNK</sequence>